<evidence type="ECO:0000256" key="1">
    <source>
        <dbReference type="SAM" id="MobiDB-lite"/>
    </source>
</evidence>
<feature type="region of interest" description="Disordered" evidence="1">
    <location>
        <begin position="45"/>
        <end position="140"/>
    </location>
</feature>
<comment type="caution">
    <text evidence="2">The sequence shown here is derived from an EMBL/GenBank/DDBJ whole genome shotgun (WGS) entry which is preliminary data.</text>
</comment>
<evidence type="ECO:0000313" key="3">
    <source>
        <dbReference type="Proteomes" id="UP000314294"/>
    </source>
</evidence>
<name>A0A4Z2HDW1_9TELE</name>
<dbReference type="Proteomes" id="UP000314294">
    <property type="component" value="Unassembled WGS sequence"/>
</dbReference>
<evidence type="ECO:0000313" key="2">
    <source>
        <dbReference type="EMBL" id="TNN64057.1"/>
    </source>
</evidence>
<protein>
    <submittedName>
        <fullName evidence="2">Uncharacterized protein</fullName>
    </submittedName>
</protein>
<feature type="compositionally biased region" description="Basic and acidic residues" evidence="1">
    <location>
        <begin position="111"/>
        <end position="125"/>
    </location>
</feature>
<gene>
    <name evidence="2" type="ORF">EYF80_025780</name>
</gene>
<accession>A0A4Z2HDW1</accession>
<reference evidence="2 3" key="1">
    <citation type="submission" date="2019-03" db="EMBL/GenBank/DDBJ databases">
        <title>First draft genome of Liparis tanakae, snailfish: a comprehensive survey of snailfish specific genes.</title>
        <authorList>
            <person name="Kim W."/>
            <person name="Song I."/>
            <person name="Jeong J.-H."/>
            <person name="Kim D."/>
            <person name="Kim S."/>
            <person name="Ryu S."/>
            <person name="Song J.Y."/>
            <person name="Lee S.K."/>
        </authorList>
    </citation>
    <scope>NUCLEOTIDE SEQUENCE [LARGE SCALE GENOMIC DNA]</scope>
    <source>
        <tissue evidence="2">Muscle</tissue>
    </source>
</reference>
<keyword evidence="3" id="KW-1185">Reference proteome</keyword>
<organism evidence="2 3">
    <name type="scientific">Liparis tanakae</name>
    <name type="common">Tanaka's snailfish</name>
    <dbReference type="NCBI Taxonomy" id="230148"/>
    <lineage>
        <taxon>Eukaryota</taxon>
        <taxon>Metazoa</taxon>
        <taxon>Chordata</taxon>
        <taxon>Craniata</taxon>
        <taxon>Vertebrata</taxon>
        <taxon>Euteleostomi</taxon>
        <taxon>Actinopterygii</taxon>
        <taxon>Neopterygii</taxon>
        <taxon>Teleostei</taxon>
        <taxon>Neoteleostei</taxon>
        <taxon>Acanthomorphata</taxon>
        <taxon>Eupercaria</taxon>
        <taxon>Perciformes</taxon>
        <taxon>Cottioidei</taxon>
        <taxon>Cottales</taxon>
        <taxon>Liparidae</taxon>
        <taxon>Liparis</taxon>
    </lineage>
</organism>
<dbReference type="AlphaFoldDB" id="A0A4Z2HDW1"/>
<dbReference type="EMBL" id="SRLO01000260">
    <property type="protein sequence ID" value="TNN64057.1"/>
    <property type="molecule type" value="Genomic_DNA"/>
</dbReference>
<proteinExistence type="predicted"/>
<sequence>MEQPKTEYNKGAAQEVRPVVLKWRFNNKIALSGVLQDYLEDTRGKDNERLRPSGRAAGSHFCRPGFDGVLRGPLRNGTSNASRSGFPGNGGERRSPLPPELNAFPSTFPPRAREKGPAERHRTEETLPGGPPRCQDEASEACLSPPEFSCQAHLDGVTQAKRGYI</sequence>